<dbReference type="SUPFAM" id="SSF52047">
    <property type="entry name" value="RNI-like"/>
    <property type="match status" value="1"/>
</dbReference>
<dbReference type="Gene3D" id="3.80.10.10">
    <property type="entry name" value="Ribonuclease Inhibitor"/>
    <property type="match status" value="1"/>
</dbReference>
<reference evidence="2" key="1">
    <citation type="submission" date="2018-05" db="EMBL/GenBank/DDBJ databases">
        <title>Draft genome sequence of Stemphylium lycopersici strain CIDEFI 213.</title>
        <authorList>
            <person name="Medina R."/>
            <person name="Franco M.E.E."/>
            <person name="Lucentini C.G."/>
            <person name="Saparrat M.C.N."/>
            <person name="Balatti P.A."/>
        </authorList>
    </citation>
    <scope>NUCLEOTIDE SEQUENCE [LARGE SCALE GENOMIC DNA]</scope>
    <source>
        <strain evidence="2">CIDEFI 213</strain>
    </source>
</reference>
<dbReference type="AlphaFoldDB" id="A0A364N3P7"/>
<sequence>MTATATARATADRRIVSLVLRHLSDMKYKDRRQRGSDQPVEFLEFRPTLVPSILVSKLWAEEGTSILWRRYPHLPALQHMSPDRQQWYTNKIERLFVLGPIDDDTDLAYLEGLEWPNLKTLELEVDWKKCEKAISPMLHVGLQHLDFLGLQSSESTHVAGTVLPIFFKSCPHLRSIRIGPDVIDPKDPVPNQELLDLLDSAQSIIDVCIRNTSIFGKDQLFVRLSQRPGLEALEIDLDPGLQLLPYFSDPNVLPVSFRSLKRLHIMCYPEIAVALPSHLQLIEELHVDIARIPNQAQEDGDLNILDDVVGGLLQCGKLQSLRVNIGQVAIDFPSPLSYPRLSGTSMMKLVAGCPNLQEISFLASEPAAIDGSMISSLQFEAFCKGLPQLISLSLKLHPQTAIELESTALESLARNCPLLETLRLKISLHLPDSQIPKRPASSQPTETSFQDQISTEEFPVAPSITVPSNEGNTSVHIGDFSESNPSVAFTFKNLRHLAFARPQSILSITSDSYTVSSNSQASSVVDPLVEQSLVQSWAQPLAAQFPHLEVLEAWGDWTGQDNEVLNYFLPREELLATTWEFLSGVEQDLWEEEGDVDEILSDSDWKENRTDRYSFNSCTSADWDLASLVNEFSVEEHFEDSPRSDAYEEEPEDMLTPGRVLDREEAYFGHTDVKYTPPSGPALVALAADAAAC</sequence>
<dbReference type="EC" id="3.6.1.15" evidence="1"/>
<dbReference type="PANTHER" id="PTHR38926:SF5">
    <property type="entry name" value="F-BOX AND LEUCINE-RICH REPEAT PROTEIN 6"/>
    <property type="match status" value="1"/>
</dbReference>
<organism evidence="1 2">
    <name type="scientific">Stemphylium lycopersici</name>
    <name type="common">Tomato gray leaf spot disease fungus</name>
    <name type="synonym">Thyrospora lycopersici</name>
    <dbReference type="NCBI Taxonomy" id="183478"/>
    <lineage>
        <taxon>Eukaryota</taxon>
        <taxon>Fungi</taxon>
        <taxon>Dikarya</taxon>
        <taxon>Ascomycota</taxon>
        <taxon>Pezizomycotina</taxon>
        <taxon>Dothideomycetes</taxon>
        <taxon>Pleosporomycetidae</taxon>
        <taxon>Pleosporales</taxon>
        <taxon>Pleosporineae</taxon>
        <taxon>Pleosporaceae</taxon>
        <taxon>Stemphylium</taxon>
    </lineage>
</organism>
<proteinExistence type="predicted"/>
<dbReference type="InterPro" id="IPR032675">
    <property type="entry name" value="LRR_dom_sf"/>
</dbReference>
<evidence type="ECO:0000313" key="1">
    <source>
        <dbReference type="EMBL" id="RAR11079.1"/>
    </source>
</evidence>
<keyword evidence="1" id="KW-0378">Hydrolase</keyword>
<protein>
    <submittedName>
        <fullName evidence="1">Abc transporter protein</fullName>
        <ecNumber evidence="1">3.6.1.15</ecNumber>
        <ecNumber evidence="1">3.6.1.3</ecNumber>
    </submittedName>
</protein>
<accession>A0A364N3P7</accession>
<dbReference type="GO" id="GO:0017111">
    <property type="term" value="F:ribonucleoside triphosphate phosphatase activity"/>
    <property type="evidence" value="ECO:0007669"/>
    <property type="project" value="UniProtKB-EC"/>
</dbReference>
<comment type="caution">
    <text evidence="1">The sequence shown here is derived from an EMBL/GenBank/DDBJ whole genome shotgun (WGS) entry which is preliminary data.</text>
</comment>
<dbReference type="EC" id="3.6.1.3" evidence="1"/>
<keyword evidence="2" id="KW-1185">Reference proteome</keyword>
<gene>
    <name evidence="1" type="ORF">DDE83_004722</name>
</gene>
<evidence type="ECO:0000313" key="2">
    <source>
        <dbReference type="Proteomes" id="UP000249619"/>
    </source>
</evidence>
<dbReference type="Proteomes" id="UP000249619">
    <property type="component" value="Unassembled WGS sequence"/>
</dbReference>
<dbReference type="PANTHER" id="PTHR38926">
    <property type="entry name" value="F-BOX DOMAIN CONTAINING PROTEIN, EXPRESSED"/>
    <property type="match status" value="1"/>
</dbReference>
<dbReference type="EMBL" id="QGDH01000060">
    <property type="protein sequence ID" value="RAR11079.1"/>
    <property type="molecule type" value="Genomic_DNA"/>
</dbReference>
<name>A0A364N3P7_STELY</name>